<dbReference type="Proteomes" id="UP000324222">
    <property type="component" value="Unassembled WGS sequence"/>
</dbReference>
<comment type="caution">
    <text evidence="1">The sequence shown here is derived from an EMBL/GenBank/DDBJ whole genome shotgun (WGS) entry which is preliminary data.</text>
</comment>
<dbReference type="AlphaFoldDB" id="A0A5B7GHL4"/>
<organism evidence="1 2">
    <name type="scientific">Portunus trituberculatus</name>
    <name type="common">Swimming crab</name>
    <name type="synonym">Neptunus trituberculatus</name>
    <dbReference type="NCBI Taxonomy" id="210409"/>
    <lineage>
        <taxon>Eukaryota</taxon>
        <taxon>Metazoa</taxon>
        <taxon>Ecdysozoa</taxon>
        <taxon>Arthropoda</taxon>
        <taxon>Crustacea</taxon>
        <taxon>Multicrustacea</taxon>
        <taxon>Malacostraca</taxon>
        <taxon>Eumalacostraca</taxon>
        <taxon>Eucarida</taxon>
        <taxon>Decapoda</taxon>
        <taxon>Pleocyemata</taxon>
        <taxon>Brachyura</taxon>
        <taxon>Eubrachyura</taxon>
        <taxon>Portunoidea</taxon>
        <taxon>Portunidae</taxon>
        <taxon>Portuninae</taxon>
        <taxon>Portunus</taxon>
    </lineage>
</organism>
<evidence type="ECO:0000313" key="1">
    <source>
        <dbReference type="EMBL" id="MPC57086.1"/>
    </source>
</evidence>
<name>A0A5B7GHL4_PORTR</name>
<dbReference type="EMBL" id="VSRR010014495">
    <property type="protein sequence ID" value="MPC57086.1"/>
    <property type="molecule type" value="Genomic_DNA"/>
</dbReference>
<proteinExistence type="predicted"/>
<keyword evidence="2" id="KW-1185">Reference proteome</keyword>
<accession>A0A5B7GHL4</accession>
<gene>
    <name evidence="1" type="ORF">E2C01_051060</name>
</gene>
<reference evidence="1 2" key="1">
    <citation type="submission" date="2019-05" db="EMBL/GenBank/DDBJ databases">
        <title>Another draft genome of Portunus trituberculatus and its Hox gene families provides insights of decapod evolution.</title>
        <authorList>
            <person name="Jeong J.-H."/>
            <person name="Song I."/>
            <person name="Kim S."/>
            <person name="Choi T."/>
            <person name="Kim D."/>
            <person name="Ryu S."/>
            <person name="Kim W."/>
        </authorList>
    </citation>
    <scope>NUCLEOTIDE SEQUENCE [LARGE SCALE GENOMIC DNA]</scope>
    <source>
        <tissue evidence="1">Muscle</tissue>
    </source>
</reference>
<protein>
    <submittedName>
        <fullName evidence="1">Uncharacterized protein</fullName>
    </submittedName>
</protein>
<sequence>MLEFSSCEHPSVMSTHRGTAMSQASYAGAARTSVARCGGARRGHVHLAKFYIGNTRQHVHLSGRLQPTQTHLPGGVHHNTYVRTYLARGSGSSKYHFSMGSGLMSLAIAASVSLIRPVSGSTLHCPAIRPPMPPTSLPPSPNLILHTPGELLWLSVEPPAAGRFSNAL</sequence>
<evidence type="ECO:0000313" key="2">
    <source>
        <dbReference type="Proteomes" id="UP000324222"/>
    </source>
</evidence>